<organism evidence="1 2">
    <name type="scientific">Opisthorchis viverrini</name>
    <name type="common">Southeast Asian liver fluke</name>
    <dbReference type="NCBI Taxonomy" id="6198"/>
    <lineage>
        <taxon>Eukaryota</taxon>
        <taxon>Metazoa</taxon>
        <taxon>Spiralia</taxon>
        <taxon>Lophotrochozoa</taxon>
        <taxon>Platyhelminthes</taxon>
        <taxon>Trematoda</taxon>
        <taxon>Digenea</taxon>
        <taxon>Opisthorchiida</taxon>
        <taxon>Opisthorchiata</taxon>
        <taxon>Opisthorchiidae</taxon>
        <taxon>Opisthorchis</taxon>
    </lineage>
</organism>
<reference evidence="1 2" key="1">
    <citation type="submission" date="2013-11" db="EMBL/GenBank/DDBJ databases">
        <title>Opisthorchis viverrini - life in the bile duct.</title>
        <authorList>
            <person name="Young N.D."/>
            <person name="Nagarajan N."/>
            <person name="Lin S.J."/>
            <person name="Korhonen P.K."/>
            <person name="Jex A.R."/>
            <person name="Hall R.S."/>
            <person name="Safavi-Hemami H."/>
            <person name="Kaewkong W."/>
            <person name="Bertrand D."/>
            <person name="Gao S."/>
            <person name="Seet Q."/>
            <person name="Wongkham S."/>
            <person name="Teh B.T."/>
            <person name="Wongkham C."/>
            <person name="Intapan P.M."/>
            <person name="Maleewong W."/>
            <person name="Yang X."/>
            <person name="Hu M."/>
            <person name="Wang Z."/>
            <person name="Hofmann A."/>
            <person name="Sternberg P.W."/>
            <person name="Tan P."/>
            <person name="Wang J."/>
            <person name="Gasser R.B."/>
        </authorList>
    </citation>
    <scope>NUCLEOTIDE SEQUENCE [LARGE SCALE GENOMIC DNA]</scope>
</reference>
<dbReference type="OrthoDB" id="5576026at2759"/>
<name>A0A075A650_OPIVI</name>
<dbReference type="RefSeq" id="XP_009173340.1">
    <property type="nucleotide sequence ID" value="XM_009175076.1"/>
</dbReference>
<gene>
    <name evidence="1" type="ORF">T265_09091</name>
</gene>
<protein>
    <submittedName>
        <fullName evidence="1">Uncharacterized protein</fullName>
    </submittedName>
</protein>
<dbReference type="KEGG" id="ovi:T265_09091"/>
<keyword evidence="2" id="KW-1185">Reference proteome</keyword>
<dbReference type="Proteomes" id="UP000054324">
    <property type="component" value="Unassembled WGS sequence"/>
</dbReference>
<dbReference type="CTD" id="20323270"/>
<proteinExistence type="predicted"/>
<accession>A0A075A650</accession>
<evidence type="ECO:0000313" key="1">
    <source>
        <dbReference type="EMBL" id="KER22919.1"/>
    </source>
</evidence>
<dbReference type="STRING" id="6198.A0A075A650"/>
<sequence length="260" mass="28545">MGADSLIEALSNQLTIPHLIQLHQSLTASRLKTEADIQSRLQRCGSELQSENSRIFGQLLSTTSFRATRKNDANIRTKTTEQQRTVENWNEEGYKSKVNSSILMEVEDTGYLPSSPNSDHARVICDTYNEAASDLTIPKPELITSSQFNNHSKTNDLPNPISLTSESARTLIGNTLVKSAAVATLLHAKLPSINSDSVTTRSRSAPTVFTDTENHPHLETERRFGLYATASNPEKAPHGVNSVSSLGCFLLNTEFFAKGL</sequence>
<dbReference type="AlphaFoldDB" id="A0A075A650"/>
<dbReference type="EMBL" id="KL596873">
    <property type="protein sequence ID" value="KER22919.1"/>
    <property type="molecule type" value="Genomic_DNA"/>
</dbReference>
<dbReference type="GeneID" id="20323270"/>
<evidence type="ECO:0000313" key="2">
    <source>
        <dbReference type="Proteomes" id="UP000054324"/>
    </source>
</evidence>